<feature type="region of interest" description="Disordered" evidence="2">
    <location>
        <begin position="968"/>
        <end position="989"/>
    </location>
</feature>
<feature type="coiled-coil region" evidence="1">
    <location>
        <begin position="214"/>
        <end position="248"/>
    </location>
</feature>
<feature type="non-terminal residue" evidence="3">
    <location>
        <position position="1"/>
    </location>
</feature>
<feature type="region of interest" description="Disordered" evidence="2">
    <location>
        <begin position="761"/>
        <end position="781"/>
    </location>
</feature>
<dbReference type="OrthoDB" id="72944at2759"/>
<keyword evidence="4" id="KW-1185">Reference proteome</keyword>
<proteinExistence type="predicted"/>
<feature type="coiled-coil region" evidence="1">
    <location>
        <begin position="284"/>
        <end position="336"/>
    </location>
</feature>
<dbReference type="EMBL" id="CAKKNE010000002">
    <property type="protein sequence ID" value="CAH0368797.1"/>
    <property type="molecule type" value="Genomic_DNA"/>
</dbReference>
<protein>
    <submittedName>
        <fullName evidence="3">Uncharacterized protein</fullName>
    </submittedName>
</protein>
<evidence type="ECO:0000256" key="2">
    <source>
        <dbReference type="SAM" id="MobiDB-lite"/>
    </source>
</evidence>
<evidence type="ECO:0000313" key="3">
    <source>
        <dbReference type="EMBL" id="CAH0368797.1"/>
    </source>
</evidence>
<feature type="compositionally biased region" description="Basic and acidic residues" evidence="2">
    <location>
        <begin position="761"/>
        <end position="779"/>
    </location>
</feature>
<accession>A0A8J2WUH9</accession>
<dbReference type="Proteomes" id="UP000789595">
    <property type="component" value="Unassembled WGS sequence"/>
</dbReference>
<gene>
    <name evidence="3" type="ORF">PECAL_2P18860</name>
</gene>
<name>A0A8J2WUH9_9STRA</name>
<keyword evidence="1" id="KW-0175">Coiled coil</keyword>
<dbReference type="AlphaFoldDB" id="A0A8J2WUH9"/>
<comment type="caution">
    <text evidence="3">The sequence shown here is derived from an EMBL/GenBank/DDBJ whole genome shotgun (WGS) entry which is preliminary data.</text>
</comment>
<organism evidence="3 4">
    <name type="scientific">Pelagomonas calceolata</name>
    <dbReference type="NCBI Taxonomy" id="35677"/>
    <lineage>
        <taxon>Eukaryota</taxon>
        <taxon>Sar</taxon>
        <taxon>Stramenopiles</taxon>
        <taxon>Ochrophyta</taxon>
        <taxon>Pelagophyceae</taxon>
        <taxon>Pelagomonadales</taxon>
        <taxon>Pelagomonadaceae</taxon>
        <taxon>Pelagomonas</taxon>
    </lineage>
</organism>
<evidence type="ECO:0000256" key="1">
    <source>
        <dbReference type="SAM" id="Coils"/>
    </source>
</evidence>
<reference evidence="3" key="1">
    <citation type="submission" date="2021-11" db="EMBL/GenBank/DDBJ databases">
        <authorList>
            <consortium name="Genoscope - CEA"/>
            <person name="William W."/>
        </authorList>
    </citation>
    <scope>NUCLEOTIDE SEQUENCE</scope>
</reference>
<feature type="compositionally biased region" description="Polar residues" evidence="2">
    <location>
        <begin position="969"/>
        <end position="989"/>
    </location>
</feature>
<evidence type="ECO:0000313" key="4">
    <source>
        <dbReference type="Proteomes" id="UP000789595"/>
    </source>
</evidence>
<sequence length="989" mass="111675">ANNGGQATGKIIQGRQKLMEILDGMRKRLKRRNIFLDEVRKAYLSDLVASNAPIKKRASAINLQPMLALYAPSECTYELIHGEGIDHGGHVEIIHRESKHVADISKKVRKLLEVEQKSRLKAAKLEVRLQQDQNALKNQRTIYCDEREQLCAHVSMLKKRLNCLDENALKNSQQTIKSLQKKLEMSEAQVCDLVPLARDAVRSRHEANQTGILVVGKDRRIAELESRLERSNRELGRELERYSALQKKICVESSQKQALRQNCSEFAFKLDEAKTQLTSVRISLDEHRRSEVELRQKLSDLQVEYTEAMQREESEHEELQRQLEAARSQVESFNYELEHAKAINCQSELIHNKALKARSEIEEKLRSKHQLEVQHLKDGLLLLQEKLSKTDAKLKLEQEKRATIEAELSELRIEGQHRGQTLDDMLGCSTKINEILVLMGLDVSEILKKKSGVPDGLEIVKSNVTELLTTMKQLESEICHLTTQLDQYQTKSEASLTGANLSAKAVPEEINSNSNLNPRLLQNKDSLLLNADKSTMAHQAQLQAKNKETLEGLAAAQAELSELVSEDKDTRYFTAIAQAHLSRVMCVELDSGHDFSHKYAGALTEVLQLTNRFKKIDGMVLQLGQIDVQARKRPHTAHEVQLSPSVLMASPGCERAMSSNNETAELQKALVSAVSQISEVLYRLLDSERGPDIPSTSALELEGSERVASRLVSLTGDLSSKLEQFLTELSTLRELANSLPENFSYSETLTRIGMLEQTTKELREKESGRKEGREEELQRLKQRSASQQNFIIELQEEVTNMKSLMFAADELKRQQGELEERYRLLENEFTEKAEIEVSSRKARERAEMQLNLAQAGIASLTREKQVLTVALKTRSEDISKMELKLEQTQQAYEDMLQGERFRLETNTDVGIQHSPHLAEACAQTSFKTPTMTLRHINSFYHVPHRKQGPGSATPATDPGLSPIHPFAGQGTSMYPEHQSTSLVYSSVPG</sequence>